<feature type="signal peptide" evidence="1">
    <location>
        <begin position="1"/>
        <end position="37"/>
    </location>
</feature>
<protein>
    <submittedName>
        <fullName evidence="3">Outer membrane surface antigen</fullName>
    </submittedName>
</protein>
<dbReference type="EMBL" id="FOSL01000020">
    <property type="protein sequence ID" value="SFK97952.1"/>
    <property type="molecule type" value="Genomic_DNA"/>
</dbReference>
<evidence type="ECO:0000313" key="3">
    <source>
        <dbReference type="EMBL" id="SFK97952.1"/>
    </source>
</evidence>
<sequence>MSRAAQAFGMGDAWSKRSKYPKAAVLLAALLQLSACASGLDLGKAEVDKTFYTSAVPADPSADAIDPSQLSDVATIRNAISSADVEMAGGKALAWANSDTGSRGSITDLVEYKDNGALCRRFQATRESFDGVSMFSGDACLATAGAWRMRSFEAL</sequence>
<feature type="chain" id="PRO_5009302665" evidence="1">
    <location>
        <begin position="38"/>
        <end position="155"/>
    </location>
</feature>
<feature type="domain" description="Surface antigen" evidence="2">
    <location>
        <begin position="40"/>
        <end position="153"/>
    </location>
</feature>
<evidence type="ECO:0000259" key="2">
    <source>
        <dbReference type="Pfam" id="PF16998"/>
    </source>
</evidence>
<dbReference type="OrthoDB" id="7677942at2"/>
<evidence type="ECO:0000256" key="1">
    <source>
        <dbReference type="SAM" id="SignalP"/>
    </source>
</evidence>
<dbReference type="Proteomes" id="UP000323300">
    <property type="component" value="Unassembled WGS sequence"/>
</dbReference>
<evidence type="ECO:0000313" key="4">
    <source>
        <dbReference type="Proteomes" id="UP000323300"/>
    </source>
</evidence>
<proteinExistence type="predicted"/>
<keyword evidence="4" id="KW-1185">Reference proteome</keyword>
<accession>A0A1I4DWI2</accession>
<keyword evidence="1" id="KW-0732">Signal</keyword>
<gene>
    <name evidence="3" type="ORF">SAMN04488498_12090</name>
</gene>
<name>A0A1I4DWI2_9HYPH</name>
<dbReference type="Pfam" id="PF16998">
    <property type="entry name" value="17kDa_Anti_2"/>
    <property type="match status" value="1"/>
</dbReference>
<dbReference type="InterPro" id="IPR032635">
    <property type="entry name" value="Anti_2"/>
</dbReference>
<dbReference type="AlphaFoldDB" id="A0A1I4DWI2"/>
<organism evidence="3 4">
    <name type="scientific">Neomesorhizobium albiziae</name>
    <dbReference type="NCBI Taxonomy" id="335020"/>
    <lineage>
        <taxon>Bacteria</taxon>
        <taxon>Pseudomonadati</taxon>
        <taxon>Pseudomonadota</taxon>
        <taxon>Alphaproteobacteria</taxon>
        <taxon>Hyphomicrobiales</taxon>
        <taxon>Phyllobacteriaceae</taxon>
        <taxon>Neomesorhizobium</taxon>
    </lineage>
</organism>
<dbReference type="RefSeq" id="WP_149762817.1">
    <property type="nucleotide sequence ID" value="NZ_BSPE01000046.1"/>
</dbReference>
<reference evidence="3 4" key="1">
    <citation type="submission" date="2016-10" db="EMBL/GenBank/DDBJ databases">
        <authorList>
            <person name="Varghese N."/>
            <person name="Submissions S."/>
        </authorList>
    </citation>
    <scope>NUCLEOTIDE SEQUENCE [LARGE SCALE GENOMIC DNA]</scope>
    <source>
        <strain evidence="3 4">DSM 21822</strain>
    </source>
</reference>